<feature type="transmembrane region" description="Helical" evidence="6">
    <location>
        <begin position="227"/>
        <end position="248"/>
    </location>
</feature>
<evidence type="ECO:0000256" key="5">
    <source>
        <dbReference type="ARBA" id="ARBA00023136"/>
    </source>
</evidence>
<dbReference type="InterPro" id="IPR011701">
    <property type="entry name" value="MFS"/>
</dbReference>
<feature type="transmembrane region" description="Helical" evidence="6">
    <location>
        <begin position="487"/>
        <end position="510"/>
    </location>
</feature>
<dbReference type="InterPro" id="IPR036259">
    <property type="entry name" value="MFS_trans_sf"/>
</dbReference>
<dbReference type="Pfam" id="PF07690">
    <property type="entry name" value="MFS_1"/>
    <property type="match status" value="2"/>
</dbReference>
<feature type="transmembrane region" description="Helical" evidence="6">
    <location>
        <begin position="91"/>
        <end position="115"/>
    </location>
</feature>
<proteinExistence type="predicted"/>
<evidence type="ECO:0000256" key="6">
    <source>
        <dbReference type="SAM" id="Phobius"/>
    </source>
</evidence>
<dbReference type="PANTHER" id="PTHR23510:SF3">
    <property type="entry name" value="MAJOR FACILITATOR SUPERFAMILY DOMAIN-CONTAINING PROTEIN 8"/>
    <property type="match status" value="1"/>
</dbReference>
<evidence type="ECO:0000313" key="8">
    <source>
        <dbReference type="EMBL" id="CAL4211548.1"/>
    </source>
</evidence>
<evidence type="ECO:0000256" key="3">
    <source>
        <dbReference type="ARBA" id="ARBA00022692"/>
    </source>
</evidence>
<organism evidence="8 9">
    <name type="scientific">Meganyctiphanes norvegica</name>
    <name type="common">Northern krill</name>
    <name type="synonym">Thysanopoda norvegica</name>
    <dbReference type="NCBI Taxonomy" id="48144"/>
    <lineage>
        <taxon>Eukaryota</taxon>
        <taxon>Metazoa</taxon>
        <taxon>Ecdysozoa</taxon>
        <taxon>Arthropoda</taxon>
        <taxon>Crustacea</taxon>
        <taxon>Multicrustacea</taxon>
        <taxon>Malacostraca</taxon>
        <taxon>Eumalacostraca</taxon>
        <taxon>Eucarida</taxon>
        <taxon>Euphausiacea</taxon>
        <taxon>Euphausiidae</taxon>
        <taxon>Meganyctiphanes</taxon>
    </lineage>
</organism>
<evidence type="ECO:0000259" key="7">
    <source>
        <dbReference type="PROSITE" id="PS50850"/>
    </source>
</evidence>
<comment type="subcellular location">
    <subcellularLocation>
        <location evidence="1">Endomembrane system</location>
        <topology evidence="1">Multi-pass membrane protein</topology>
    </subcellularLocation>
</comment>
<dbReference type="InterPro" id="IPR051068">
    <property type="entry name" value="MFS_Domain-Containing_Protein"/>
</dbReference>
<reference evidence="8 9" key="1">
    <citation type="submission" date="2024-05" db="EMBL/GenBank/DDBJ databases">
        <authorList>
            <person name="Wallberg A."/>
        </authorList>
    </citation>
    <scope>NUCLEOTIDE SEQUENCE [LARGE SCALE GENOMIC DNA]</scope>
</reference>
<keyword evidence="4 6" id="KW-1133">Transmembrane helix</keyword>
<name>A0AAV2SJP5_MEGNR</name>
<sequence length="553" mass="58836">MGGSIGKGSSGSFELESHSRHNSIVSAIAGNEVDPPGYTAKLETADEKKYRKRSHLVAYATMFFMSIGQSIVVSGVWPYLNGLDPEKDKGILGFVIAALPLGQLIAAPLLGIWFNKIGSIRLPCLVTVICFIIGNILYSILDLFGDSAFWFMIIARFIIGLSTGNVTLCRLYVAAATTTKERTITISIVAASQALGFVVGPGIQSALVPLGSSVPRGGEIVFDMYTAAGWVSALMGVLNLIILLPFFFKEYYIAEKEQAMVSQGKEEVKLPAPNMKGLGSILCGYFCSIFVYVLIESMATPLVMDLYGLAETEAVTSVGVALMAGGGVSVVMFLTAAFLTKKFDERLVMYVVGFVPLIIGCVLFIPFSGPAIPTYSESDNVVNNITEVMSTVSTLASEGMSTVSTLASEGMSTVSTLSTEATVSTVGPVINLGCPVDTQPWCEDIPATHLEQLLVGFVICIAGYAAAQALTQAIFSKILGPKPQGIWFGVLTGMGSLSRIIGPIFVSAIYTNLGTIVTFSTLTGIMVFSLIVLLIFHKHMEPMDTGSPNNNNN</sequence>
<evidence type="ECO:0000256" key="2">
    <source>
        <dbReference type="ARBA" id="ARBA00022448"/>
    </source>
</evidence>
<feature type="non-terminal residue" evidence="8">
    <location>
        <position position="553"/>
    </location>
</feature>
<dbReference type="EMBL" id="CAXKWB010086800">
    <property type="protein sequence ID" value="CAL4211548.1"/>
    <property type="molecule type" value="Genomic_DNA"/>
</dbReference>
<feature type="transmembrane region" description="Helical" evidence="6">
    <location>
        <begin position="147"/>
        <end position="173"/>
    </location>
</feature>
<feature type="transmembrane region" description="Helical" evidence="6">
    <location>
        <begin position="56"/>
        <end position="79"/>
    </location>
</feature>
<comment type="caution">
    <text evidence="8">The sequence shown here is derived from an EMBL/GenBank/DDBJ whole genome shotgun (WGS) entry which is preliminary data.</text>
</comment>
<gene>
    <name evidence="8" type="ORF">MNOR_LOCUS38394</name>
</gene>
<dbReference type="Gene3D" id="1.20.1250.20">
    <property type="entry name" value="MFS general substrate transporter like domains"/>
    <property type="match status" value="2"/>
</dbReference>
<dbReference type="InterPro" id="IPR020846">
    <property type="entry name" value="MFS_dom"/>
</dbReference>
<feature type="transmembrane region" description="Helical" evidence="6">
    <location>
        <begin position="122"/>
        <end position="141"/>
    </location>
</feature>
<feature type="transmembrane region" description="Helical" evidence="6">
    <location>
        <begin position="315"/>
        <end position="340"/>
    </location>
</feature>
<keyword evidence="2" id="KW-0813">Transport</keyword>
<feature type="transmembrane region" description="Helical" evidence="6">
    <location>
        <begin position="277"/>
        <end position="295"/>
    </location>
</feature>
<feature type="transmembrane region" description="Helical" evidence="6">
    <location>
        <begin position="347"/>
        <end position="367"/>
    </location>
</feature>
<dbReference type="GO" id="GO:0012505">
    <property type="term" value="C:endomembrane system"/>
    <property type="evidence" value="ECO:0007669"/>
    <property type="project" value="UniProtKB-SubCell"/>
</dbReference>
<evidence type="ECO:0000256" key="4">
    <source>
        <dbReference type="ARBA" id="ARBA00022989"/>
    </source>
</evidence>
<keyword evidence="3 6" id="KW-0812">Transmembrane</keyword>
<accession>A0AAV2SJP5</accession>
<dbReference type="GO" id="GO:0005765">
    <property type="term" value="C:lysosomal membrane"/>
    <property type="evidence" value="ECO:0007669"/>
    <property type="project" value="TreeGrafter"/>
</dbReference>
<dbReference type="SUPFAM" id="SSF103473">
    <property type="entry name" value="MFS general substrate transporter"/>
    <property type="match status" value="1"/>
</dbReference>
<dbReference type="CDD" id="cd17326">
    <property type="entry name" value="MFS_MFSD8"/>
    <property type="match status" value="1"/>
</dbReference>
<keyword evidence="5 6" id="KW-0472">Membrane</keyword>
<dbReference type="PANTHER" id="PTHR23510">
    <property type="entry name" value="INNER MEMBRANE TRANSPORT PROTEIN YAJR"/>
    <property type="match status" value="1"/>
</dbReference>
<feature type="transmembrane region" description="Helical" evidence="6">
    <location>
        <begin position="453"/>
        <end position="475"/>
    </location>
</feature>
<dbReference type="AlphaFoldDB" id="A0AAV2SJP5"/>
<feature type="transmembrane region" description="Helical" evidence="6">
    <location>
        <begin position="185"/>
        <end position="207"/>
    </location>
</feature>
<feature type="transmembrane region" description="Helical" evidence="6">
    <location>
        <begin position="516"/>
        <end position="536"/>
    </location>
</feature>
<keyword evidence="9" id="KW-1185">Reference proteome</keyword>
<dbReference type="Proteomes" id="UP001497623">
    <property type="component" value="Unassembled WGS sequence"/>
</dbReference>
<dbReference type="PROSITE" id="PS50850">
    <property type="entry name" value="MFS"/>
    <property type="match status" value="1"/>
</dbReference>
<feature type="domain" description="Major facilitator superfamily (MFS) profile" evidence="7">
    <location>
        <begin position="54"/>
        <end position="541"/>
    </location>
</feature>
<evidence type="ECO:0000256" key="1">
    <source>
        <dbReference type="ARBA" id="ARBA00004127"/>
    </source>
</evidence>
<protein>
    <recommendedName>
        <fullName evidence="7">Major facilitator superfamily (MFS) profile domain-containing protein</fullName>
    </recommendedName>
</protein>
<dbReference type="GO" id="GO:0022857">
    <property type="term" value="F:transmembrane transporter activity"/>
    <property type="evidence" value="ECO:0007669"/>
    <property type="project" value="InterPro"/>
</dbReference>
<evidence type="ECO:0000313" key="9">
    <source>
        <dbReference type="Proteomes" id="UP001497623"/>
    </source>
</evidence>